<evidence type="ECO:0000313" key="3">
    <source>
        <dbReference type="Proteomes" id="UP000001695"/>
    </source>
</evidence>
<feature type="signal peptide" evidence="1">
    <location>
        <begin position="1"/>
        <end position="24"/>
    </location>
</feature>
<dbReference type="PANTHER" id="PTHR34387:SF1">
    <property type="entry name" value="PERIPLASMIC IMMUNOGENIC PROTEIN"/>
    <property type="match status" value="1"/>
</dbReference>
<dbReference type="Pfam" id="PF04402">
    <property type="entry name" value="SIMPL"/>
    <property type="match status" value="1"/>
</dbReference>
<dbReference type="InterPro" id="IPR007497">
    <property type="entry name" value="SIMPL/DUF541"/>
</dbReference>
<reference evidence="2 3" key="2">
    <citation type="journal article" date="2010" name="J. Bacteriol.">
        <title>Complete genome sequence of Beijerinckia indica subsp. indica.</title>
        <authorList>
            <person name="Tamas I."/>
            <person name="Dedysh S.N."/>
            <person name="Liesack W."/>
            <person name="Stott M.B."/>
            <person name="Alam M."/>
            <person name="Murrell J.C."/>
            <person name="Dunfield P.F."/>
        </authorList>
    </citation>
    <scope>NUCLEOTIDE SEQUENCE [LARGE SCALE GENOMIC DNA]</scope>
    <source>
        <strain evidence="3">ATCC 9039 / DSM 1715 / NCIMB 8712</strain>
    </source>
</reference>
<keyword evidence="1" id="KW-0732">Signal</keyword>
<keyword evidence="3" id="KW-1185">Reference proteome</keyword>
<feature type="chain" id="PRO_5002778743" description="DUF541 domain-containing protein" evidence="1">
    <location>
        <begin position="25"/>
        <end position="258"/>
    </location>
</feature>
<dbReference type="InterPro" id="IPR052022">
    <property type="entry name" value="26kDa_periplasmic_antigen"/>
</dbReference>
<dbReference type="GO" id="GO:0006974">
    <property type="term" value="P:DNA damage response"/>
    <property type="evidence" value="ECO:0007669"/>
    <property type="project" value="TreeGrafter"/>
</dbReference>
<dbReference type="HOGENOM" id="CLU_080344_4_0_5"/>
<reference evidence="3" key="1">
    <citation type="submission" date="2008-03" db="EMBL/GenBank/DDBJ databases">
        <title>Complete sequence of chromosome of Beijerinckia indica subsp. indica ATCC 9039.</title>
        <authorList>
            <consortium name="US DOE Joint Genome Institute"/>
            <person name="Copeland A."/>
            <person name="Lucas S."/>
            <person name="Lapidus A."/>
            <person name="Glavina del Rio T."/>
            <person name="Dalin E."/>
            <person name="Tice H."/>
            <person name="Bruce D."/>
            <person name="Goodwin L."/>
            <person name="Pitluck S."/>
            <person name="LaButti K."/>
            <person name="Schmutz J."/>
            <person name="Larimer F."/>
            <person name="Land M."/>
            <person name="Hauser L."/>
            <person name="Kyrpides N."/>
            <person name="Mikhailova N."/>
            <person name="Dunfield P.F."/>
            <person name="Dedysh S.N."/>
            <person name="Liesack W."/>
            <person name="Saw J.H."/>
            <person name="Alam M."/>
            <person name="Chen Y."/>
            <person name="Murrell J.C."/>
            <person name="Richardson P."/>
        </authorList>
    </citation>
    <scope>NUCLEOTIDE SEQUENCE [LARGE SCALE GENOMIC DNA]</scope>
    <source>
        <strain evidence="3">ATCC 9039 / DSM 1715 / NCIMB 8712</strain>
    </source>
</reference>
<dbReference type="KEGG" id="bid:Bind_0760"/>
<dbReference type="STRING" id="395963.Bind_0760"/>
<proteinExistence type="predicted"/>
<accession>B2IGZ6</accession>
<gene>
    <name evidence="2" type="ordered locus">Bind_0760</name>
</gene>
<evidence type="ECO:0000256" key="1">
    <source>
        <dbReference type="SAM" id="SignalP"/>
    </source>
</evidence>
<dbReference type="AlphaFoldDB" id="B2IGZ6"/>
<dbReference type="Gene3D" id="3.30.70.2970">
    <property type="entry name" value="Protein of unknown function (DUF541), domain 2"/>
    <property type="match status" value="1"/>
</dbReference>
<evidence type="ECO:0000313" key="2">
    <source>
        <dbReference type="EMBL" id="ACB94410.1"/>
    </source>
</evidence>
<dbReference type="PANTHER" id="PTHR34387">
    <property type="entry name" value="SLR1258 PROTEIN"/>
    <property type="match status" value="1"/>
</dbReference>
<dbReference type="RefSeq" id="WP_012383767.1">
    <property type="nucleotide sequence ID" value="NC_010581.1"/>
</dbReference>
<protein>
    <recommendedName>
        <fullName evidence="4">DUF541 domain-containing protein</fullName>
    </recommendedName>
</protein>
<name>B2IGZ6_BEII9</name>
<dbReference type="OrthoDB" id="9813144at2"/>
<dbReference type="eggNOG" id="COG2968">
    <property type="taxonomic scope" value="Bacteria"/>
</dbReference>
<organism evidence="2 3">
    <name type="scientific">Beijerinckia indica subsp. indica (strain ATCC 9039 / DSM 1715 / NCIMB 8712)</name>
    <dbReference type="NCBI Taxonomy" id="395963"/>
    <lineage>
        <taxon>Bacteria</taxon>
        <taxon>Pseudomonadati</taxon>
        <taxon>Pseudomonadota</taxon>
        <taxon>Alphaproteobacteria</taxon>
        <taxon>Hyphomicrobiales</taxon>
        <taxon>Beijerinckiaceae</taxon>
        <taxon>Beijerinckia</taxon>
    </lineage>
</organism>
<dbReference type="Proteomes" id="UP000001695">
    <property type="component" value="Chromosome"/>
</dbReference>
<evidence type="ECO:0008006" key="4">
    <source>
        <dbReference type="Google" id="ProtNLM"/>
    </source>
</evidence>
<dbReference type="EMBL" id="CP001016">
    <property type="protein sequence ID" value="ACB94410.1"/>
    <property type="molecule type" value="Genomic_DNA"/>
</dbReference>
<sequence>MIEKSALSLSFVLTIFSCLTFGSAAGVRAQGLSVPLRDSVPAITVTGQASTEIVPDTALISLGVETEMPRASDASAENARSVQTLIDTLRGQGVESKDIRTLQVSLVPVYEDSHDPAGELKKRVLRGYRARNEFVLRVSPLALAGQLAGSLFDKGLNVIDGIDFQLADKSKVLDKLRGEAASDALAQAKSFAAPLGLQPGRVLVIQPQGPVGFPIPMVRAQKAVFAQADHPPVLPVEPGTQKVQVETQVTFELTPAKP</sequence>
<dbReference type="Gene3D" id="3.30.110.170">
    <property type="entry name" value="Protein of unknown function (DUF541), domain 1"/>
    <property type="match status" value="1"/>
</dbReference>
<dbReference type="PROSITE" id="PS51257">
    <property type="entry name" value="PROKAR_LIPOPROTEIN"/>
    <property type="match status" value="1"/>
</dbReference>